<dbReference type="InterPro" id="IPR018704">
    <property type="entry name" value="SecYEG/CpoB_TPR"/>
</dbReference>
<dbReference type="EMBL" id="FOFG01000002">
    <property type="protein sequence ID" value="SEQ11745.1"/>
    <property type="molecule type" value="Genomic_DNA"/>
</dbReference>
<evidence type="ECO:0000256" key="8">
    <source>
        <dbReference type="ARBA" id="ARBA00024235"/>
    </source>
</evidence>
<feature type="transmembrane region" description="Helical" evidence="10">
    <location>
        <begin position="31"/>
        <end position="49"/>
    </location>
</feature>
<evidence type="ECO:0000313" key="13">
    <source>
        <dbReference type="Proteomes" id="UP000199647"/>
    </source>
</evidence>
<evidence type="ECO:0000256" key="2">
    <source>
        <dbReference type="ARBA" id="ARBA00022475"/>
    </source>
</evidence>
<gene>
    <name evidence="12" type="ORF">SAMN05216548_102434</name>
</gene>
<dbReference type="AlphaFoldDB" id="A0A1H9DE23"/>
<evidence type="ECO:0000313" key="12">
    <source>
        <dbReference type="EMBL" id="SEQ11745.1"/>
    </source>
</evidence>
<dbReference type="InterPro" id="IPR026039">
    <property type="entry name" value="YfgM"/>
</dbReference>
<accession>A0A1H9DE23</accession>
<evidence type="ECO:0000256" key="6">
    <source>
        <dbReference type="ARBA" id="ARBA00023186"/>
    </source>
</evidence>
<sequence>MAEPDHRSQQFIREVHEEYRRDQLSAAWRRFGPILVLLCIAVIVVVAGYRGWTWWEARQAGQAGDQYYSALQDMQQGKTDEATKAFQSIAEHGGRGYAVLAKLQLAGMQAQSGKKKEAIAAYDAISSGGSTPDDLKQLARVRAGLVALDDSDFGAATSHVKDLAQAGNPWRNQAREILGVVAYSKGDLKGAREQFVSIQQEVDAPRDLQSRAAMMVALIDGQLPVEGQKPAAPVVPEGAAAIAAPAGDATAAGAMGGEPTVGQATPAPAAANPPDAAQGQAPVDAPAAPAMDQLAPSPQDATLPTDSSSGDSDADQNSSPAAGAAPSGSAQ</sequence>
<dbReference type="PANTHER" id="PTHR38035">
    <property type="entry name" value="UPF0070 PROTEIN YFGM"/>
    <property type="match status" value="1"/>
</dbReference>
<keyword evidence="13" id="KW-1185">Reference proteome</keyword>
<comment type="subcellular location">
    <subcellularLocation>
        <location evidence="1">Cell membrane</location>
        <topology evidence="1">Single-pass type II membrane protein</topology>
    </subcellularLocation>
</comment>
<dbReference type="OrthoDB" id="7173339at2"/>
<feature type="compositionally biased region" description="Low complexity" evidence="9">
    <location>
        <begin position="318"/>
        <end position="331"/>
    </location>
</feature>
<dbReference type="InterPro" id="IPR011990">
    <property type="entry name" value="TPR-like_helical_dom_sf"/>
</dbReference>
<feature type="compositionally biased region" description="Polar residues" evidence="9">
    <location>
        <begin position="299"/>
        <end position="317"/>
    </location>
</feature>
<dbReference type="Proteomes" id="UP000199647">
    <property type="component" value="Unassembled WGS sequence"/>
</dbReference>
<feature type="domain" description="Ancillary SecYEG translocon subunit/Cell division coordinator CpoB TPR" evidence="11">
    <location>
        <begin position="28"/>
        <end position="197"/>
    </location>
</feature>
<keyword evidence="6" id="KW-0143">Chaperone</keyword>
<evidence type="ECO:0000256" key="10">
    <source>
        <dbReference type="SAM" id="Phobius"/>
    </source>
</evidence>
<keyword evidence="5 10" id="KW-0472">Membrane</keyword>
<dbReference type="STRING" id="1855383.SAMN05216548_102434"/>
<reference evidence="12 13" key="1">
    <citation type="submission" date="2016-10" db="EMBL/GenBank/DDBJ databases">
        <authorList>
            <person name="de Groot N.N."/>
        </authorList>
    </citation>
    <scope>NUCLEOTIDE SEQUENCE [LARGE SCALE GENOMIC DNA]</scope>
    <source>
        <strain evidence="12 13">A52C2</strain>
    </source>
</reference>
<evidence type="ECO:0000256" key="1">
    <source>
        <dbReference type="ARBA" id="ARBA00004401"/>
    </source>
</evidence>
<evidence type="ECO:0000256" key="5">
    <source>
        <dbReference type="ARBA" id="ARBA00023136"/>
    </source>
</evidence>
<keyword evidence="2" id="KW-1003">Cell membrane</keyword>
<evidence type="ECO:0000256" key="4">
    <source>
        <dbReference type="ARBA" id="ARBA00022989"/>
    </source>
</evidence>
<keyword evidence="3 10" id="KW-0812">Transmembrane</keyword>
<dbReference type="PANTHER" id="PTHR38035:SF1">
    <property type="entry name" value="ANCILLARY SECYEG TRANSLOCON SUBUNIT"/>
    <property type="match status" value="1"/>
</dbReference>
<feature type="region of interest" description="Disordered" evidence="9">
    <location>
        <begin position="251"/>
        <end position="331"/>
    </location>
</feature>
<keyword evidence="4 10" id="KW-1133">Transmembrane helix</keyword>
<evidence type="ECO:0000256" key="9">
    <source>
        <dbReference type="SAM" id="MobiDB-lite"/>
    </source>
</evidence>
<organism evidence="12 13">
    <name type="scientific">Faunimonas pinastri</name>
    <dbReference type="NCBI Taxonomy" id="1855383"/>
    <lineage>
        <taxon>Bacteria</taxon>
        <taxon>Pseudomonadati</taxon>
        <taxon>Pseudomonadota</taxon>
        <taxon>Alphaproteobacteria</taxon>
        <taxon>Hyphomicrobiales</taxon>
        <taxon>Afifellaceae</taxon>
        <taxon>Faunimonas</taxon>
    </lineage>
</organism>
<evidence type="ECO:0000259" key="11">
    <source>
        <dbReference type="Pfam" id="PF09976"/>
    </source>
</evidence>
<dbReference type="RefSeq" id="WP_092495579.1">
    <property type="nucleotide sequence ID" value="NZ_FOFG01000002.1"/>
</dbReference>
<dbReference type="Pfam" id="PF09976">
    <property type="entry name" value="TPR_21"/>
    <property type="match status" value="1"/>
</dbReference>
<proteinExistence type="inferred from homology"/>
<evidence type="ECO:0000256" key="3">
    <source>
        <dbReference type="ARBA" id="ARBA00022692"/>
    </source>
</evidence>
<feature type="compositionally biased region" description="Low complexity" evidence="9">
    <location>
        <begin position="263"/>
        <end position="293"/>
    </location>
</feature>
<dbReference type="GO" id="GO:0005886">
    <property type="term" value="C:plasma membrane"/>
    <property type="evidence" value="ECO:0007669"/>
    <property type="project" value="UniProtKB-SubCell"/>
</dbReference>
<evidence type="ECO:0000256" key="7">
    <source>
        <dbReference type="ARBA" id="ARBA00024197"/>
    </source>
</evidence>
<protein>
    <recommendedName>
        <fullName evidence="8">Ancillary SecYEG translocon subunit</fullName>
    </recommendedName>
</protein>
<comment type="similarity">
    <text evidence="7">Belongs to the YfgM family.</text>
</comment>
<dbReference type="Gene3D" id="1.25.40.10">
    <property type="entry name" value="Tetratricopeptide repeat domain"/>
    <property type="match status" value="1"/>
</dbReference>
<name>A0A1H9DE23_9HYPH</name>
<dbReference type="GO" id="GO:0044877">
    <property type="term" value="F:protein-containing complex binding"/>
    <property type="evidence" value="ECO:0007669"/>
    <property type="project" value="InterPro"/>
</dbReference>